<dbReference type="EMBL" id="CP001807">
    <property type="protein sequence ID" value="ACY47619.1"/>
    <property type="molecule type" value="Genomic_DNA"/>
</dbReference>
<evidence type="ECO:0000313" key="5">
    <source>
        <dbReference type="Proteomes" id="UP000002221"/>
    </source>
</evidence>
<evidence type="ECO:0000256" key="1">
    <source>
        <dbReference type="SAM" id="SignalP"/>
    </source>
</evidence>
<sequence>MQRIATTLAVALLLGLLAGTARADDRPGVSLEGTVEAIGEADLTLHGVTFRVTALTRIYNTMEQPIPFGQLTVGQRVEIEGYLGSDGFYYAHKIELEHAEDRPDRVEARGRIHALSEDSLVVQGFTFWLTTQTEIEGELALGRYVEVEGEVQNEQFIALRIEAGMPGGEGGEDLPEIEITGPILQLQDSVLVVRDFRIRVTAHTRIHGEEDQALTLADLQVGMLVEVKARIGQDGQLLATEIEVKNEAHVEVHRRKVEIKGFIRTLTDSTLTVGGLTFRVTNLTRIHGEDDQLLSFTDLQVGQFVEVKGYFDLRHRLLFALEIEVEEVEQHEFELVGRIEAIGGDSLVVGGLTFRVNNNTVIEDAWDRPLTLADLQVGMLVKVKALIQPDGTLLATKIKVRKAFHPVVDVRGPIEALTDSTLTVAGLVFHARPGVYVIDAQGQQATLSDLQVGTVVRVRAVVHPDGTYWAMRIRVLTGEDAQEVEFKGTIEALGADSLIVAGLTVFVDANTQILAHDGTPITLADLQTGQIVEVKATIQPGLGLVALEIKLEDFVAATGQADSVRADAVVVQQMTFLIDAQTVVVDEQQRPIAWSDVQAGQQVIVYGRRPASAGKTGATTAGTTYTADYVTVLGTPSTTTTEAPALPGTFELAPSYPNPFRQQTTIRFTLSGTAPQPVTLEIYNVLGQRVRTLVQGMLSPGQHEAIWDATDEAGRPAASGLYLYRLRVGNQVQTRSMVLMR</sequence>
<evidence type="ECO:0000313" key="4">
    <source>
        <dbReference type="EMBL" id="ACY47619.1"/>
    </source>
</evidence>
<dbReference type="InterPro" id="IPR025965">
    <property type="entry name" value="FlgD/Vpr_Ig-like"/>
</dbReference>
<keyword evidence="5" id="KW-1185">Reference proteome</keyword>
<feature type="signal peptide" evidence="1">
    <location>
        <begin position="1"/>
        <end position="23"/>
    </location>
</feature>
<feature type="domain" description="FlgD/Vpr Ig-like" evidence="2">
    <location>
        <begin position="663"/>
        <end position="725"/>
    </location>
</feature>
<feature type="domain" description="DUF5666" evidence="3">
    <location>
        <begin position="260"/>
        <end position="324"/>
    </location>
</feature>
<gene>
    <name evidence="4" type="ordered locus">Rmar_0721</name>
</gene>
<evidence type="ECO:0000259" key="3">
    <source>
        <dbReference type="Pfam" id="PF18914"/>
    </source>
</evidence>
<feature type="domain" description="DUF5666" evidence="3">
    <location>
        <begin position="559"/>
        <end position="609"/>
    </location>
</feature>
<dbReference type="Proteomes" id="UP000002221">
    <property type="component" value="Chromosome"/>
</dbReference>
<feature type="domain" description="DUF5666" evidence="3">
    <location>
        <begin position="109"/>
        <end position="162"/>
    </location>
</feature>
<protein>
    <recommendedName>
        <fullName evidence="6">FlgD Ig-like domain-containing protein</fullName>
    </recommendedName>
</protein>
<name>D0MG63_RHOM4</name>
<feature type="domain" description="DUF5666" evidence="3">
    <location>
        <begin position="337"/>
        <end position="399"/>
    </location>
</feature>
<dbReference type="Gene3D" id="2.60.40.4070">
    <property type="match status" value="1"/>
</dbReference>
<dbReference type="AlphaFoldDB" id="D0MG63"/>
<proteinExistence type="predicted"/>
<dbReference type="HOGENOM" id="CLU_374640_0_0_10"/>
<dbReference type="Pfam" id="PF13860">
    <property type="entry name" value="FlgD_ig"/>
    <property type="match status" value="1"/>
</dbReference>
<dbReference type="OrthoDB" id="6331147at2"/>
<dbReference type="eggNOG" id="COG1361">
    <property type="taxonomic scope" value="Bacteria"/>
</dbReference>
<dbReference type="InterPro" id="IPR026444">
    <property type="entry name" value="Secre_tail"/>
</dbReference>
<feature type="domain" description="DUF5666" evidence="3">
    <location>
        <begin position="487"/>
        <end position="550"/>
    </location>
</feature>
<evidence type="ECO:0008006" key="6">
    <source>
        <dbReference type="Google" id="ProtNLM"/>
    </source>
</evidence>
<organism evidence="4 5">
    <name type="scientific">Rhodothermus marinus (strain ATCC 43812 / DSM 4252 / R-10)</name>
    <name type="common">Rhodothermus obamensis</name>
    <dbReference type="NCBI Taxonomy" id="518766"/>
    <lineage>
        <taxon>Bacteria</taxon>
        <taxon>Pseudomonadati</taxon>
        <taxon>Rhodothermota</taxon>
        <taxon>Rhodothermia</taxon>
        <taxon>Rhodothermales</taxon>
        <taxon>Rhodothermaceae</taxon>
        <taxon>Rhodothermus</taxon>
    </lineage>
</organism>
<keyword evidence="1" id="KW-0732">Signal</keyword>
<dbReference type="RefSeq" id="WP_012843231.1">
    <property type="nucleotide sequence ID" value="NC_013501.1"/>
</dbReference>
<feature type="chain" id="PRO_5003011109" description="FlgD Ig-like domain-containing protein" evidence="1">
    <location>
        <begin position="24"/>
        <end position="741"/>
    </location>
</feature>
<accession>D0MG63</accession>
<dbReference type="KEGG" id="rmr:Rmar_0721"/>
<feature type="domain" description="DUF5666" evidence="3">
    <location>
        <begin position="180"/>
        <end position="243"/>
    </location>
</feature>
<evidence type="ECO:0000259" key="2">
    <source>
        <dbReference type="Pfam" id="PF13860"/>
    </source>
</evidence>
<feature type="domain" description="DUF5666" evidence="3">
    <location>
        <begin position="32"/>
        <end position="95"/>
    </location>
</feature>
<dbReference type="NCBIfam" id="TIGR04183">
    <property type="entry name" value="Por_Secre_tail"/>
    <property type="match status" value="1"/>
</dbReference>
<dbReference type="Pfam" id="PF18914">
    <property type="entry name" value="DUF5666"/>
    <property type="match status" value="8"/>
</dbReference>
<feature type="domain" description="DUF5666" evidence="3">
    <location>
        <begin position="411"/>
        <end position="473"/>
    </location>
</feature>
<dbReference type="STRING" id="518766.Rmar_0721"/>
<dbReference type="InterPro" id="IPR043724">
    <property type="entry name" value="DUF5666"/>
</dbReference>
<reference evidence="4 5" key="1">
    <citation type="journal article" date="2009" name="Stand. Genomic Sci.">
        <title>Complete genome sequence of Rhodothermus marinus type strain (R-10).</title>
        <authorList>
            <person name="Nolan M."/>
            <person name="Tindall B.J."/>
            <person name="Pomrenke H."/>
            <person name="Lapidus A."/>
            <person name="Copeland A."/>
            <person name="Glavina Del Rio T."/>
            <person name="Lucas S."/>
            <person name="Chen F."/>
            <person name="Tice H."/>
            <person name="Cheng J.F."/>
            <person name="Saunders E."/>
            <person name="Han C."/>
            <person name="Bruce D."/>
            <person name="Goodwin L."/>
            <person name="Chain P."/>
            <person name="Pitluck S."/>
            <person name="Ovchinikova G."/>
            <person name="Pati A."/>
            <person name="Ivanova N."/>
            <person name="Mavromatis K."/>
            <person name="Chen A."/>
            <person name="Palaniappan K."/>
            <person name="Land M."/>
            <person name="Hauser L."/>
            <person name="Chang Y.J."/>
            <person name="Jeffries C.D."/>
            <person name="Brettin T."/>
            <person name="Goker M."/>
            <person name="Bristow J."/>
            <person name="Eisen J.A."/>
            <person name="Markowitz V."/>
            <person name="Hugenholtz P."/>
            <person name="Kyrpides N.C."/>
            <person name="Klenk H.P."/>
            <person name="Detter J.C."/>
        </authorList>
    </citation>
    <scope>NUCLEOTIDE SEQUENCE [LARGE SCALE GENOMIC DNA]</scope>
    <source>
        <strain evidence="5">ATCC 43812 / DSM 4252 / R-10</strain>
    </source>
</reference>